<dbReference type="Proteomes" id="UP000283523">
    <property type="component" value="Unassembled WGS sequence"/>
</dbReference>
<evidence type="ECO:0000256" key="2">
    <source>
        <dbReference type="ARBA" id="ARBA00006448"/>
    </source>
</evidence>
<gene>
    <name evidence="9" type="ORF">DYU11_23760</name>
</gene>
<evidence type="ECO:0000256" key="7">
    <source>
        <dbReference type="SAM" id="Phobius"/>
    </source>
</evidence>
<evidence type="ECO:0000256" key="6">
    <source>
        <dbReference type="ARBA" id="ARBA00023136"/>
    </source>
</evidence>
<dbReference type="PANTHER" id="PTHR34582">
    <property type="entry name" value="UPF0702 TRANSMEMBRANE PROTEIN YCAP"/>
    <property type="match status" value="1"/>
</dbReference>
<sequence length="236" mass="26277">MEKEHIHLVDWQRILFGEAPPAFMIEVLIRSIVIYLAFLVTARYLGKRMNGQLTITELAVMLTLGAIISPAMQMPERGILQSILALFCTLLFQRGLGLWGFKNRKVEQASFGSESVLVKDGVLQLDRMAAARISRQQVYAVLRSNGVYNIGEVKRLYLEAYGLFSIYRNEHDEPGLSTLPAGDQAAFAILDEVDDEVVCSNCGHTVPVEKQADACEVCEEKVWGKAVVNRNSSIQA</sequence>
<evidence type="ECO:0000256" key="3">
    <source>
        <dbReference type="ARBA" id="ARBA00022475"/>
    </source>
</evidence>
<dbReference type="AlphaFoldDB" id="A0A418M2P0"/>
<comment type="subcellular location">
    <subcellularLocation>
        <location evidence="1">Cell membrane</location>
        <topology evidence="1">Multi-pass membrane protein</topology>
    </subcellularLocation>
</comment>
<dbReference type="OrthoDB" id="6538282at2"/>
<dbReference type="Gene3D" id="3.30.240.20">
    <property type="entry name" value="bsu07140 like domains"/>
    <property type="match status" value="1"/>
</dbReference>
<accession>A0A418M2P0</accession>
<comment type="similarity">
    <text evidence="2">Belongs to the UPF0702 family.</text>
</comment>
<proteinExistence type="inferred from homology"/>
<organism evidence="9 10">
    <name type="scientific">Fibrisoma montanum</name>
    <dbReference type="NCBI Taxonomy" id="2305895"/>
    <lineage>
        <taxon>Bacteria</taxon>
        <taxon>Pseudomonadati</taxon>
        <taxon>Bacteroidota</taxon>
        <taxon>Cytophagia</taxon>
        <taxon>Cytophagales</taxon>
        <taxon>Spirosomataceae</taxon>
        <taxon>Fibrisoma</taxon>
    </lineage>
</organism>
<comment type="caution">
    <text evidence="9">The sequence shown here is derived from an EMBL/GenBank/DDBJ whole genome shotgun (WGS) entry which is preliminary data.</text>
</comment>
<evidence type="ECO:0000259" key="8">
    <source>
        <dbReference type="Pfam" id="PF04239"/>
    </source>
</evidence>
<keyword evidence="4 7" id="KW-0812">Transmembrane</keyword>
<keyword evidence="5 7" id="KW-1133">Transmembrane helix</keyword>
<reference evidence="9 10" key="1">
    <citation type="submission" date="2018-08" db="EMBL/GenBank/DDBJ databases">
        <title>Fibrisoma montanum sp. nov., isolated from Danxia mountain soil.</title>
        <authorList>
            <person name="Huang Y."/>
        </authorList>
    </citation>
    <scope>NUCLEOTIDE SEQUENCE [LARGE SCALE GENOMIC DNA]</scope>
    <source>
        <strain evidence="9 10">HYT19</strain>
    </source>
</reference>
<dbReference type="RefSeq" id="WP_119670221.1">
    <property type="nucleotide sequence ID" value="NZ_QXED01000007.1"/>
</dbReference>
<dbReference type="PANTHER" id="PTHR34582:SF6">
    <property type="entry name" value="UPF0702 TRANSMEMBRANE PROTEIN YCAP"/>
    <property type="match status" value="1"/>
</dbReference>
<dbReference type="EMBL" id="QXED01000007">
    <property type="protein sequence ID" value="RIV19936.1"/>
    <property type="molecule type" value="Genomic_DNA"/>
</dbReference>
<keyword evidence="3" id="KW-1003">Cell membrane</keyword>
<dbReference type="Pfam" id="PF04239">
    <property type="entry name" value="DUF421"/>
    <property type="match status" value="1"/>
</dbReference>
<feature type="transmembrane region" description="Helical" evidence="7">
    <location>
        <begin position="27"/>
        <end position="46"/>
    </location>
</feature>
<evidence type="ECO:0000256" key="4">
    <source>
        <dbReference type="ARBA" id="ARBA00022692"/>
    </source>
</evidence>
<dbReference type="GO" id="GO:0005886">
    <property type="term" value="C:plasma membrane"/>
    <property type="evidence" value="ECO:0007669"/>
    <property type="project" value="UniProtKB-SubCell"/>
</dbReference>
<dbReference type="InterPro" id="IPR023090">
    <property type="entry name" value="UPF0702_alpha/beta_dom_sf"/>
</dbReference>
<feature type="transmembrane region" description="Helical" evidence="7">
    <location>
        <begin position="78"/>
        <end position="101"/>
    </location>
</feature>
<name>A0A418M2P0_9BACT</name>
<dbReference type="InterPro" id="IPR007353">
    <property type="entry name" value="DUF421"/>
</dbReference>
<evidence type="ECO:0000313" key="10">
    <source>
        <dbReference type="Proteomes" id="UP000283523"/>
    </source>
</evidence>
<evidence type="ECO:0000313" key="9">
    <source>
        <dbReference type="EMBL" id="RIV19936.1"/>
    </source>
</evidence>
<evidence type="ECO:0000256" key="1">
    <source>
        <dbReference type="ARBA" id="ARBA00004651"/>
    </source>
</evidence>
<feature type="domain" description="YetF C-terminal" evidence="8">
    <location>
        <begin position="102"/>
        <end position="171"/>
    </location>
</feature>
<protein>
    <submittedName>
        <fullName evidence="9">DUF421 domain-containing protein</fullName>
    </submittedName>
</protein>
<evidence type="ECO:0000256" key="5">
    <source>
        <dbReference type="ARBA" id="ARBA00022989"/>
    </source>
</evidence>
<keyword evidence="6 7" id="KW-0472">Membrane</keyword>
<keyword evidence="10" id="KW-1185">Reference proteome</keyword>
<feature type="transmembrane region" description="Helical" evidence="7">
    <location>
        <begin position="53"/>
        <end position="72"/>
    </location>
</feature>